<reference evidence="4" key="1">
    <citation type="journal article" date="2015" name="Nature">
        <title>Complex archaea that bridge the gap between prokaryotes and eukaryotes.</title>
        <authorList>
            <person name="Spang A."/>
            <person name="Saw J.H."/>
            <person name="Jorgensen S.L."/>
            <person name="Zaremba-Niedzwiedzka K."/>
            <person name="Martijn J."/>
            <person name="Lind A.E."/>
            <person name="van Eijk R."/>
            <person name="Schleper C."/>
            <person name="Guy L."/>
            <person name="Ettema T.J."/>
        </authorList>
    </citation>
    <scope>NUCLEOTIDE SEQUENCE</scope>
</reference>
<dbReference type="InterPro" id="IPR045097">
    <property type="entry name" value="Thymidate_synth/dCMP_Mease"/>
</dbReference>
<comment type="caution">
    <text evidence="4">The sequence shown here is derived from an EMBL/GenBank/DDBJ whole genome shotgun (WGS) entry which is preliminary data.</text>
</comment>
<gene>
    <name evidence="4" type="ORF">LCGC14_2654780</name>
</gene>
<sequence length="209" mass="24407">MMTYTNFQSAFMLELEKVYTYGEEITVRGSITRELLMHLFAVLKPDQRVAIIKYRNGNIFAQIAETLWMLSGRDDMDFLERYIPKCRQWSDDGETWRGAYGPRLREWPGKFSPHPGYNYGYTSDSIDQLKEVAAKLNDDPFTRQAVISLWNPAEDWIKDSKDYPCNNWLHFIAREGKLHLNVAVRSNDIIFGFSHVDSFGWSVLLQMMA</sequence>
<dbReference type="InterPro" id="IPR023451">
    <property type="entry name" value="Thymidate_synth/dCMP_Mease_dom"/>
</dbReference>
<feature type="domain" description="Thymidylate synthase/dCMP hydroxymethylase" evidence="3">
    <location>
        <begin position="15"/>
        <end position="209"/>
    </location>
</feature>
<dbReference type="GO" id="GO:0004799">
    <property type="term" value="F:thymidylate synthase activity"/>
    <property type="evidence" value="ECO:0007669"/>
    <property type="project" value="TreeGrafter"/>
</dbReference>
<dbReference type="PANTHER" id="PTHR11548">
    <property type="entry name" value="THYMIDYLATE SYNTHASE 1"/>
    <property type="match status" value="1"/>
</dbReference>
<dbReference type="EMBL" id="LAZR01046140">
    <property type="protein sequence ID" value="KKK97236.1"/>
    <property type="molecule type" value="Genomic_DNA"/>
</dbReference>
<name>A0A0F9CKR7_9ZZZZ</name>
<dbReference type="AlphaFoldDB" id="A0A0F9CKR7"/>
<organism evidence="4">
    <name type="scientific">marine sediment metagenome</name>
    <dbReference type="NCBI Taxonomy" id="412755"/>
    <lineage>
        <taxon>unclassified sequences</taxon>
        <taxon>metagenomes</taxon>
        <taxon>ecological metagenomes</taxon>
    </lineage>
</organism>
<dbReference type="InterPro" id="IPR036926">
    <property type="entry name" value="Thymidate_synth/dCMP_Mease_sf"/>
</dbReference>
<evidence type="ECO:0000256" key="2">
    <source>
        <dbReference type="ARBA" id="ARBA00022679"/>
    </source>
</evidence>
<dbReference type="Pfam" id="PF00303">
    <property type="entry name" value="Thymidylat_synt"/>
    <property type="match status" value="1"/>
</dbReference>
<feature type="non-terminal residue" evidence="4">
    <location>
        <position position="209"/>
    </location>
</feature>
<dbReference type="PANTHER" id="PTHR11548:SF1">
    <property type="entry name" value="THYMIDYLATE SYNTHASE 1"/>
    <property type="match status" value="1"/>
</dbReference>
<evidence type="ECO:0000259" key="3">
    <source>
        <dbReference type="Pfam" id="PF00303"/>
    </source>
</evidence>
<dbReference type="SUPFAM" id="SSF55831">
    <property type="entry name" value="Thymidylate synthase/dCMP hydroxymethylase"/>
    <property type="match status" value="1"/>
</dbReference>
<proteinExistence type="predicted"/>
<dbReference type="GO" id="GO:0005829">
    <property type="term" value="C:cytosol"/>
    <property type="evidence" value="ECO:0007669"/>
    <property type="project" value="TreeGrafter"/>
</dbReference>
<dbReference type="GO" id="GO:0006231">
    <property type="term" value="P:dTMP biosynthetic process"/>
    <property type="evidence" value="ECO:0007669"/>
    <property type="project" value="TreeGrafter"/>
</dbReference>
<accession>A0A0F9CKR7</accession>
<dbReference type="GO" id="GO:0032259">
    <property type="term" value="P:methylation"/>
    <property type="evidence" value="ECO:0007669"/>
    <property type="project" value="UniProtKB-KW"/>
</dbReference>
<dbReference type="Gene3D" id="3.30.572.10">
    <property type="entry name" value="Thymidylate synthase/dCMP hydroxymethylase domain"/>
    <property type="match status" value="1"/>
</dbReference>
<keyword evidence="2" id="KW-0808">Transferase</keyword>
<evidence type="ECO:0000313" key="4">
    <source>
        <dbReference type="EMBL" id="KKK97236.1"/>
    </source>
</evidence>
<protein>
    <recommendedName>
        <fullName evidence="3">Thymidylate synthase/dCMP hydroxymethylase domain-containing protein</fullName>
    </recommendedName>
</protein>
<evidence type="ECO:0000256" key="1">
    <source>
        <dbReference type="ARBA" id="ARBA00022603"/>
    </source>
</evidence>
<keyword evidence="1" id="KW-0489">Methyltransferase</keyword>